<evidence type="ECO:0000256" key="2">
    <source>
        <dbReference type="ARBA" id="ARBA00022801"/>
    </source>
</evidence>
<dbReference type="InterPro" id="IPR000086">
    <property type="entry name" value="NUDIX_hydrolase_dom"/>
</dbReference>
<dbReference type="AlphaFoldDB" id="A0A117M0A4"/>
<dbReference type="PROSITE" id="PS00893">
    <property type="entry name" value="NUDIX_BOX"/>
    <property type="match status" value="1"/>
</dbReference>
<proteinExistence type="predicted"/>
<accession>A0A117M0A4</accession>
<comment type="caution">
    <text evidence="4">The sequence shown here is derived from an EMBL/GenBank/DDBJ whole genome shotgun (WGS) entry which is preliminary data.</text>
</comment>
<dbReference type="InterPro" id="IPR015797">
    <property type="entry name" value="NUDIX_hydrolase-like_dom_sf"/>
</dbReference>
<protein>
    <submittedName>
        <fullName evidence="4">Hydrolase, NUDIX family</fullName>
    </submittedName>
</protein>
<dbReference type="PANTHER" id="PTHR43046:SF2">
    <property type="entry name" value="8-OXO-DGTP DIPHOSPHATASE-RELATED"/>
    <property type="match status" value="1"/>
</dbReference>
<dbReference type="Proteomes" id="UP000053904">
    <property type="component" value="Unassembled WGS sequence"/>
</dbReference>
<evidence type="ECO:0000259" key="3">
    <source>
        <dbReference type="PROSITE" id="PS51462"/>
    </source>
</evidence>
<dbReference type="PROSITE" id="PS51462">
    <property type="entry name" value="NUDIX"/>
    <property type="match status" value="1"/>
</dbReference>
<reference evidence="5" key="1">
    <citation type="journal article" date="2015" name="MBio">
        <title>Genome-Resolved Metagenomic Analysis Reveals Roles for Candidate Phyla and Other Microbial Community Members in Biogeochemical Transformations in Oil Reservoirs.</title>
        <authorList>
            <person name="Hu P."/>
            <person name="Tom L."/>
            <person name="Singh A."/>
            <person name="Thomas B.C."/>
            <person name="Baker B.J."/>
            <person name="Piceno Y.M."/>
            <person name="Andersen G.L."/>
            <person name="Banfield J.F."/>
        </authorList>
    </citation>
    <scope>NUCLEOTIDE SEQUENCE [LARGE SCALE GENOMIC DNA]</scope>
</reference>
<dbReference type="PANTHER" id="PTHR43046">
    <property type="entry name" value="GDP-MANNOSE MANNOSYL HYDROLASE"/>
    <property type="match status" value="1"/>
</dbReference>
<dbReference type="EMBL" id="LGGO01000047">
    <property type="protein sequence ID" value="KUK77291.1"/>
    <property type="molecule type" value="Genomic_DNA"/>
</dbReference>
<dbReference type="Pfam" id="PF00293">
    <property type="entry name" value="NUDIX"/>
    <property type="match status" value="1"/>
</dbReference>
<evidence type="ECO:0000256" key="1">
    <source>
        <dbReference type="ARBA" id="ARBA00001946"/>
    </source>
</evidence>
<comment type="cofactor">
    <cofactor evidence="1">
        <name>Mg(2+)</name>
        <dbReference type="ChEBI" id="CHEBI:18420"/>
    </cofactor>
</comment>
<dbReference type="InterPro" id="IPR020084">
    <property type="entry name" value="NUDIX_hydrolase_CS"/>
</dbReference>
<sequence length="150" mass="18052">MRIPEDADVRNDYFQCRGIILKGDKVLVMFRSKKDKGEYYVFPGGHMRHYEEPIETVEREIEEETTIKVKNLKPAYDFINHTEPEMRDYYFVGKWVSGEPKLSGEESRESNEDNYYEPMWVDIDDIQELNLYPRAAKEWVHDFLIRFIED</sequence>
<gene>
    <name evidence="4" type="ORF">XD93_0434</name>
</gene>
<organism evidence="4 5">
    <name type="scientific">candidate division WS6 bacterium 34_10</name>
    <dbReference type="NCBI Taxonomy" id="1641389"/>
    <lineage>
        <taxon>Bacteria</taxon>
        <taxon>Candidatus Dojkabacteria</taxon>
    </lineage>
</organism>
<keyword evidence="2 4" id="KW-0378">Hydrolase</keyword>
<dbReference type="GO" id="GO:0016787">
    <property type="term" value="F:hydrolase activity"/>
    <property type="evidence" value="ECO:0007669"/>
    <property type="project" value="UniProtKB-KW"/>
</dbReference>
<evidence type="ECO:0000313" key="4">
    <source>
        <dbReference type="EMBL" id="KUK77291.1"/>
    </source>
</evidence>
<dbReference type="Gene3D" id="3.90.79.10">
    <property type="entry name" value="Nucleoside Triphosphate Pyrophosphohydrolase"/>
    <property type="match status" value="1"/>
</dbReference>
<feature type="domain" description="Nudix hydrolase" evidence="3">
    <location>
        <begin position="1"/>
        <end position="142"/>
    </location>
</feature>
<name>A0A117M0A4_9BACT</name>
<evidence type="ECO:0000313" key="5">
    <source>
        <dbReference type="Proteomes" id="UP000053904"/>
    </source>
</evidence>
<dbReference type="SUPFAM" id="SSF55811">
    <property type="entry name" value="Nudix"/>
    <property type="match status" value="1"/>
</dbReference>